<dbReference type="InterPro" id="IPR001138">
    <property type="entry name" value="Zn2Cys6_DnaBD"/>
</dbReference>
<dbReference type="InterPro" id="IPR036864">
    <property type="entry name" value="Zn2-C6_fun-type_DNA-bd_sf"/>
</dbReference>
<dbReference type="Pfam" id="PF11951">
    <property type="entry name" value="Fungal_trans_2"/>
    <property type="match status" value="1"/>
</dbReference>
<dbReference type="SMART" id="SM00066">
    <property type="entry name" value="GAL4"/>
    <property type="match status" value="1"/>
</dbReference>
<reference evidence="8 9" key="1">
    <citation type="submission" date="2019-04" db="EMBL/GenBank/DDBJ databases">
        <authorList>
            <consortium name="DOE Joint Genome Institute"/>
            <person name="Mondo S."/>
            <person name="Kjaerbolling I."/>
            <person name="Vesth T."/>
            <person name="Frisvad J.C."/>
            <person name="Nybo J.L."/>
            <person name="Theobald S."/>
            <person name="Kildgaard S."/>
            <person name="Isbrandt T."/>
            <person name="Kuo A."/>
            <person name="Sato A."/>
            <person name="Lyhne E.K."/>
            <person name="Kogle M.E."/>
            <person name="Wiebenga A."/>
            <person name="Kun R.S."/>
            <person name="Lubbers R.J."/>
            <person name="Makela M.R."/>
            <person name="Barry K."/>
            <person name="Chovatia M."/>
            <person name="Clum A."/>
            <person name="Daum C."/>
            <person name="Haridas S."/>
            <person name="He G."/>
            <person name="LaButti K."/>
            <person name="Lipzen A."/>
            <person name="Riley R."/>
            <person name="Salamov A."/>
            <person name="Simmons B.A."/>
            <person name="Magnuson J.K."/>
            <person name="Henrissat B."/>
            <person name="Mortensen U.H."/>
            <person name="Larsen T.O."/>
            <person name="Devries R.P."/>
            <person name="Grigoriev I.V."/>
            <person name="Machida M."/>
            <person name="Baker S.E."/>
            <person name="Andersen M.R."/>
            <person name="Cantor M.N."/>
            <person name="Hua S.X."/>
        </authorList>
    </citation>
    <scope>NUCLEOTIDE SEQUENCE [LARGE SCALE GENOMIC DNA]</scope>
    <source>
        <strain evidence="8 9">CBS 117616</strain>
    </source>
</reference>
<keyword evidence="9" id="KW-1185">Reference proteome</keyword>
<organism evidence="8 9">
    <name type="scientific">Aspergillus pseudocaelatus</name>
    <dbReference type="NCBI Taxonomy" id="1825620"/>
    <lineage>
        <taxon>Eukaryota</taxon>
        <taxon>Fungi</taxon>
        <taxon>Dikarya</taxon>
        <taxon>Ascomycota</taxon>
        <taxon>Pezizomycotina</taxon>
        <taxon>Eurotiomycetes</taxon>
        <taxon>Eurotiomycetidae</taxon>
        <taxon>Eurotiales</taxon>
        <taxon>Aspergillaceae</taxon>
        <taxon>Aspergillus</taxon>
        <taxon>Aspergillus subgen. Circumdati</taxon>
    </lineage>
</organism>
<dbReference type="Pfam" id="PF00172">
    <property type="entry name" value="Zn_clus"/>
    <property type="match status" value="1"/>
</dbReference>
<dbReference type="PANTHER" id="PTHR37534:SF7">
    <property type="entry name" value="TRANSCRIPTIONAL ACTIVATOR PROTEIN UGA3"/>
    <property type="match status" value="1"/>
</dbReference>
<evidence type="ECO:0000256" key="2">
    <source>
        <dbReference type="ARBA" id="ARBA00023015"/>
    </source>
</evidence>
<dbReference type="Proteomes" id="UP000325395">
    <property type="component" value="Unassembled WGS sequence"/>
</dbReference>
<feature type="compositionally biased region" description="Gly residues" evidence="6">
    <location>
        <begin position="76"/>
        <end position="86"/>
    </location>
</feature>
<evidence type="ECO:0000256" key="5">
    <source>
        <dbReference type="ARBA" id="ARBA00023242"/>
    </source>
</evidence>
<accession>A0ABQ6X1K5</accession>
<evidence type="ECO:0000313" key="8">
    <source>
        <dbReference type="EMBL" id="KAE8422733.1"/>
    </source>
</evidence>
<sequence length="576" mass="64634">MRDDVEALTRPRARVRSGCITCRRRKVKCDEQRPYCYNCSRLKRTCIYTDNSATERYQRNTSPEPLKRSTPTMSGAGAGAGAGGGAVAAASTTPTGASSSPLPAPFILSELGWTPPPNLMEFGANGGFTVQEQPHGFGLPGSLASPLFPWSQLPPLNDATSLSLAPATSLVLNSATFSYFIEQVEPPFIATVDELNWKPMKQYMVDLAYRHPVVWQAISAVESLYKAKANYDDNMNSMAAYYAAKSGYASMLERDGDEPETVMVATFLLCCFEIVAQHETVSITLKPEGALVAKLTAWDAVPPYVWSPVLRRLQAWFQILHARTLHLGGRGLLSPKVSRLLKCNVRGQTPALYPLENETPDPDQTIVRDLSSTLFEFYLEVQDISAQITGLNRHHRSRGFQSDEREVEQVAEKIQETLRYLWQRRPALLRADRQQLQEHLPQTLRSPLSRLVDLCSAAYFTEIIYLGRAYGKSPSASPEALQAMHHVRHIVESRFERSKVEPGFIWPLFMYAVEHPDPDHSRWSVGKLREVNNPIWHSDFVANLAQGISEEQAARAKRVDTRYFCLERFSMPPPFI</sequence>
<dbReference type="Gene3D" id="4.10.240.10">
    <property type="entry name" value="Zn(2)-C6 fungal-type DNA-binding domain"/>
    <property type="match status" value="1"/>
</dbReference>
<dbReference type="PROSITE" id="PS50048">
    <property type="entry name" value="ZN2_CY6_FUNGAL_2"/>
    <property type="match status" value="1"/>
</dbReference>
<dbReference type="PROSITE" id="PS00463">
    <property type="entry name" value="ZN2_CY6_FUNGAL_1"/>
    <property type="match status" value="1"/>
</dbReference>
<keyword evidence="4" id="KW-0804">Transcription</keyword>
<keyword evidence="5" id="KW-0539">Nucleus</keyword>
<evidence type="ECO:0000256" key="3">
    <source>
        <dbReference type="ARBA" id="ARBA00023125"/>
    </source>
</evidence>
<comment type="subcellular location">
    <subcellularLocation>
        <location evidence="1">Nucleus</location>
    </subcellularLocation>
</comment>
<keyword evidence="2" id="KW-0805">Transcription regulation</keyword>
<dbReference type="PANTHER" id="PTHR37534">
    <property type="entry name" value="TRANSCRIPTIONAL ACTIVATOR PROTEIN UGA3"/>
    <property type="match status" value="1"/>
</dbReference>
<dbReference type="InterPro" id="IPR021858">
    <property type="entry name" value="Fun_TF"/>
</dbReference>
<feature type="compositionally biased region" description="Low complexity" evidence="6">
    <location>
        <begin position="87"/>
        <end position="96"/>
    </location>
</feature>
<evidence type="ECO:0000256" key="6">
    <source>
        <dbReference type="SAM" id="MobiDB-lite"/>
    </source>
</evidence>
<dbReference type="EMBL" id="ML735692">
    <property type="protein sequence ID" value="KAE8422733.1"/>
    <property type="molecule type" value="Genomic_DNA"/>
</dbReference>
<evidence type="ECO:0000256" key="1">
    <source>
        <dbReference type="ARBA" id="ARBA00004123"/>
    </source>
</evidence>
<evidence type="ECO:0000313" key="9">
    <source>
        <dbReference type="Proteomes" id="UP000325395"/>
    </source>
</evidence>
<proteinExistence type="predicted"/>
<feature type="domain" description="Zn(2)-C6 fungal-type" evidence="7">
    <location>
        <begin position="18"/>
        <end position="48"/>
    </location>
</feature>
<feature type="region of interest" description="Disordered" evidence="6">
    <location>
        <begin position="57"/>
        <end position="96"/>
    </location>
</feature>
<dbReference type="SUPFAM" id="SSF57701">
    <property type="entry name" value="Zn2/Cys6 DNA-binding domain"/>
    <property type="match status" value="1"/>
</dbReference>
<gene>
    <name evidence="8" type="ORF">BDV36DRAFT_194320</name>
</gene>
<dbReference type="CDD" id="cd00067">
    <property type="entry name" value="GAL4"/>
    <property type="match status" value="1"/>
</dbReference>
<keyword evidence="3" id="KW-0238">DNA-binding</keyword>
<evidence type="ECO:0000256" key="4">
    <source>
        <dbReference type="ARBA" id="ARBA00023163"/>
    </source>
</evidence>
<protein>
    <recommendedName>
        <fullName evidence="7">Zn(2)-C6 fungal-type domain-containing protein</fullName>
    </recommendedName>
</protein>
<name>A0ABQ6X1K5_9EURO</name>
<evidence type="ECO:0000259" key="7">
    <source>
        <dbReference type="PROSITE" id="PS50048"/>
    </source>
</evidence>